<name>C3ZJZ5_BRAFL</name>
<feature type="domain" description="EGF-like" evidence="1 2">
    <location>
        <begin position="15"/>
        <end position="26"/>
    </location>
</feature>
<dbReference type="InterPro" id="IPR000742">
    <property type="entry name" value="EGF"/>
</dbReference>
<dbReference type="AlphaFoldDB" id="C3ZJZ5"/>
<gene>
    <name evidence="3" type="ORF">BRAFLDRAFT_137816</name>
</gene>
<feature type="non-terminal residue" evidence="3">
    <location>
        <position position="67"/>
    </location>
</feature>
<dbReference type="PROSITE" id="PS01186">
    <property type="entry name" value="EGF_2"/>
    <property type="match status" value="2"/>
</dbReference>
<evidence type="ECO:0000259" key="1">
    <source>
        <dbReference type="PROSITE" id="PS00022"/>
    </source>
</evidence>
<organism>
    <name type="scientific">Branchiostoma floridae</name>
    <name type="common">Florida lancelet</name>
    <name type="synonym">Amphioxus</name>
    <dbReference type="NCBI Taxonomy" id="7739"/>
    <lineage>
        <taxon>Eukaryota</taxon>
        <taxon>Metazoa</taxon>
        <taxon>Chordata</taxon>
        <taxon>Cephalochordata</taxon>
        <taxon>Leptocardii</taxon>
        <taxon>Amphioxiformes</taxon>
        <taxon>Branchiostomatidae</taxon>
        <taxon>Branchiostoma</taxon>
    </lineage>
</organism>
<accession>C3ZJZ5</accession>
<reference evidence="3" key="1">
    <citation type="journal article" date="2008" name="Nature">
        <title>The amphioxus genome and the evolution of the chordate karyotype.</title>
        <authorList>
            <consortium name="US DOE Joint Genome Institute (JGI-PGF)"/>
            <person name="Putnam N.H."/>
            <person name="Butts T."/>
            <person name="Ferrier D.E.K."/>
            <person name="Furlong R.F."/>
            <person name="Hellsten U."/>
            <person name="Kawashima T."/>
            <person name="Robinson-Rechavi M."/>
            <person name="Shoguchi E."/>
            <person name="Terry A."/>
            <person name="Yu J.-K."/>
            <person name="Benito-Gutierrez E.L."/>
            <person name="Dubchak I."/>
            <person name="Garcia-Fernandez J."/>
            <person name="Gibson-Brown J.J."/>
            <person name="Grigoriev I.V."/>
            <person name="Horton A.C."/>
            <person name="de Jong P.J."/>
            <person name="Jurka J."/>
            <person name="Kapitonov V.V."/>
            <person name="Kohara Y."/>
            <person name="Kuroki Y."/>
            <person name="Lindquist E."/>
            <person name="Lucas S."/>
            <person name="Osoegawa K."/>
            <person name="Pennacchio L.A."/>
            <person name="Salamov A.A."/>
            <person name="Satou Y."/>
            <person name="Sauka-Spengler T."/>
            <person name="Schmutz J."/>
            <person name="Shin-I T."/>
            <person name="Toyoda A."/>
            <person name="Bronner-Fraser M."/>
            <person name="Fujiyama A."/>
            <person name="Holland L.Z."/>
            <person name="Holland P.W.H."/>
            <person name="Satoh N."/>
            <person name="Rokhsar D.S."/>
        </authorList>
    </citation>
    <scope>NUCLEOTIDE SEQUENCE [LARGE SCALE GENOMIC DNA]</scope>
    <source>
        <strain evidence="3">S238N-H82</strain>
        <tissue evidence="3">Testes</tissue>
    </source>
</reference>
<sequence length="67" mass="6912">QCLNGGTIDRSTCTCSCPPGFSGEKCEGKPPSFTQCTVQCLNGGTIDRPTCTCSCPPGFSGEKCEGK</sequence>
<evidence type="ECO:0000313" key="3">
    <source>
        <dbReference type="EMBL" id="EEN47162.1"/>
    </source>
</evidence>
<dbReference type="EMBL" id="GG666634">
    <property type="protein sequence ID" value="EEN47162.1"/>
    <property type="molecule type" value="Genomic_DNA"/>
</dbReference>
<protein>
    <recommendedName>
        <fullName evidence="1 2">EGF-like domain-containing protein</fullName>
    </recommendedName>
</protein>
<feature type="domain" description="EGF-like" evidence="1 2">
    <location>
        <begin position="53"/>
        <end position="64"/>
    </location>
</feature>
<dbReference type="InParanoid" id="C3ZJZ5"/>
<dbReference type="Gene3D" id="2.10.25.10">
    <property type="entry name" value="Laminin"/>
    <property type="match status" value="2"/>
</dbReference>
<dbReference type="PROSITE" id="PS00022">
    <property type="entry name" value="EGF_1"/>
    <property type="match status" value="2"/>
</dbReference>
<feature type="non-terminal residue" evidence="3">
    <location>
        <position position="1"/>
    </location>
</feature>
<proteinExistence type="predicted"/>
<evidence type="ECO:0000259" key="2">
    <source>
        <dbReference type="PROSITE" id="PS01186"/>
    </source>
</evidence>